<dbReference type="GO" id="GO:0009297">
    <property type="term" value="P:pilus assembly"/>
    <property type="evidence" value="ECO:0007669"/>
    <property type="project" value="InterPro"/>
</dbReference>
<keyword evidence="1" id="KW-0732">Signal</keyword>
<dbReference type="Gene3D" id="2.60.40.3110">
    <property type="match status" value="1"/>
</dbReference>
<feature type="domain" description="PapC-like C-terminal" evidence="2">
    <location>
        <begin position="722"/>
        <end position="785"/>
    </location>
</feature>
<dbReference type="Gene3D" id="2.60.40.2610">
    <property type="entry name" value="Outer membrane usher protein FimD, plug domain"/>
    <property type="match status" value="1"/>
</dbReference>
<dbReference type="Pfam" id="PF13953">
    <property type="entry name" value="PapC_C"/>
    <property type="match status" value="1"/>
</dbReference>
<dbReference type="InterPro" id="IPR025949">
    <property type="entry name" value="PapC-like_C"/>
</dbReference>
<name>A0A369CDL4_9GAMM</name>
<proteinExistence type="predicted"/>
<dbReference type="EMBL" id="QPJY01000003">
    <property type="protein sequence ID" value="RCX31308.1"/>
    <property type="molecule type" value="Genomic_DNA"/>
</dbReference>
<feature type="signal peptide" evidence="1">
    <location>
        <begin position="1"/>
        <end position="36"/>
    </location>
</feature>
<keyword evidence="4" id="KW-1185">Reference proteome</keyword>
<gene>
    <name evidence="3" type="ORF">DFQ59_103276</name>
</gene>
<evidence type="ECO:0000313" key="3">
    <source>
        <dbReference type="EMBL" id="RCX31308.1"/>
    </source>
</evidence>
<protein>
    <submittedName>
        <fullName evidence="3">Outer membrane usher protein</fullName>
    </submittedName>
</protein>
<dbReference type="PANTHER" id="PTHR30451">
    <property type="entry name" value="OUTER MEMBRANE USHER PROTEIN"/>
    <property type="match status" value="1"/>
</dbReference>
<dbReference type="InterPro" id="IPR000015">
    <property type="entry name" value="Fimb_usher"/>
</dbReference>
<dbReference type="AlphaFoldDB" id="A0A369CDL4"/>
<sequence>MAKPSDMRSPRCRWSGLLPSAAVLIAMALAGAAALAGPGGQPPSAAPVLLQGPGLAGAAHTLYLEIFLNRVNTGRLVEVPATADGHLHLWPAHLQEIGLRLDDLPADRYLDLAGLPGLTYRYDAPNQRLYLDAATARLDRQLQTLGGPETRLWPATVSPGALLNYDIYGTTGAGARSLAATTELRLFGPQGVLTTTGISRYGGDEDRDYVRLDSAWTWSSQHRLLALTVGDFIGGSLSWSRATRLGGVQLRRSFALQPELITRPLPQFFGEAALPSAVELYVGGLRQYQGEVLPGPFQLDTLPRVSGTGQAQVVITDALGRSRTIAFDYYNEPRLLRRGLSDYSLELGRVRADYGLKSFSYRDGLVGSGSLRYGLTDGVTLEAHAEGGDGLAAGGVGAVAGLGRLGSVNGAYARSSSGEEGGGAEGTQLSLGYSWVGGGLAFNYQLARTFDDYRDLAARDGRAPPRRTERALIGYGMGRGGSLSLHYSRLDTLEEGRFRSLGANYSVGLADGLSLHLGATRELDGEGGYTAFAGISASLGGRRSAGASVNHRQGGNQYSAYLTQSVPPDGGVGWSLQTQQGEALESYQAEVGYRGDWAELRVGTRSINNSHSAYGSAAGALVLMERDLFTARPVTDGFALVSTGGIAEVPVQLENRPIGRTDARGHYLVTGLNAYQPNRVSIDALQLPAEVQVERTRVTAVPADRSGVTVDFGLRRVRAALLILHDGHGAPIPLGSRVLLDGAGGEPALVGYDGQAYLEGLAPHNTLTVIRSDGGRCTVALPYPEETQGIPVIGPLECVEEKR</sequence>
<evidence type="ECO:0000313" key="4">
    <source>
        <dbReference type="Proteomes" id="UP000252707"/>
    </source>
</evidence>
<dbReference type="InterPro" id="IPR043142">
    <property type="entry name" value="PapC-like_C_sf"/>
</dbReference>
<dbReference type="Proteomes" id="UP000252707">
    <property type="component" value="Unassembled WGS sequence"/>
</dbReference>
<accession>A0A369CDL4</accession>
<comment type="caution">
    <text evidence="3">The sequence shown here is derived from an EMBL/GenBank/DDBJ whole genome shotgun (WGS) entry which is preliminary data.</text>
</comment>
<feature type="chain" id="PRO_5016977032" evidence="1">
    <location>
        <begin position="37"/>
        <end position="803"/>
    </location>
</feature>
<dbReference type="InterPro" id="IPR042186">
    <property type="entry name" value="FimD_plug_dom"/>
</dbReference>
<dbReference type="GO" id="GO:0009279">
    <property type="term" value="C:cell outer membrane"/>
    <property type="evidence" value="ECO:0007669"/>
    <property type="project" value="TreeGrafter"/>
</dbReference>
<reference evidence="3 4" key="1">
    <citation type="submission" date="2018-07" db="EMBL/GenBank/DDBJ databases">
        <title>Genomic Encyclopedia of Type Strains, Phase IV (KMG-IV): sequencing the most valuable type-strain genomes for metagenomic binning, comparative biology and taxonomic classification.</title>
        <authorList>
            <person name="Goeker M."/>
        </authorList>
    </citation>
    <scope>NUCLEOTIDE SEQUENCE [LARGE SCALE GENOMIC DNA]</scope>
    <source>
        <strain evidence="3 4">DSM 26407</strain>
    </source>
</reference>
<dbReference type="PANTHER" id="PTHR30451:SF5">
    <property type="entry name" value="SLR0019 PROTEIN"/>
    <property type="match status" value="1"/>
</dbReference>
<organism evidence="3 4">
    <name type="scientific">Thioalbus denitrificans</name>
    <dbReference type="NCBI Taxonomy" id="547122"/>
    <lineage>
        <taxon>Bacteria</taxon>
        <taxon>Pseudomonadati</taxon>
        <taxon>Pseudomonadota</taxon>
        <taxon>Gammaproteobacteria</taxon>
        <taxon>Chromatiales</taxon>
        <taxon>Ectothiorhodospiraceae</taxon>
        <taxon>Thioalbus</taxon>
    </lineage>
</organism>
<evidence type="ECO:0000259" key="2">
    <source>
        <dbReference type="Pfam" id="PF13953"/>
    </source>
</evidence>
<dbReference type="GO" id="GO:0015473">
    <property type="term" value="F:fimbrial usher porin activity"/>
    <property type="evidence" value="ECO:0007669"/>
    <property type="project" value="InterPro"/>
</dbReference>
<evidence type="ECO:0000256" key="1">
    <source>
        <dbReference type="SAM" id="SignalP"/>
    </source>
</evidence>
<dbReference type="Pfam" id="PF00577">
    <property type="entry name" value="Usher"/>
    <property type="match status" value="2"/>
</dbReference>
<dbReference type="Gene3D" id="2.60.40.2070">
    <property type="match status" value="1"/>
</dbReference>